<dbReference type="Proteomes" id="UP001595993">
    <property type="component" value="Unassembled WGS sequence"/>
</dbReference>
<gene>
    <name evidence="2" type="ORF">ACFO9E_27615</name>
</gene>
<name>A0ABV9GEQ8_9ACTN</name>
<keyword evidence="3" id="KW-1185">Reference proteome</keyword>
<sequence length="241" mass="25723">MTQMVLRLSAITRQALLENQCLMVNCGSVYGECCGEVPMVGCVLVAAAATGCAGSSDSGTAQGDPKPQPTAYKRLVMPDTLANDRYRRDHDAADPDETLAELMTGQVENPTAAFGVYHPRGKVSQALVLSVTGVYGTVLSPVTARDELLRILDHRDNGPRPLAGPRTITPPGSQEPLQCRVTTRRMPDVDFDTLEASCSWADAATVVMVSEALRSTVSPEDVDLDALAGEVDAIRNDVRAH</sequence>
<proteinExistence type="predicted"/>
<dbReference type="EMBL" id="JBHSFE010000026">
    <property type="protein sequence ID" value="MFC4611527.1"/>
    <property type="molecule type" value="Genomic_DNA"/>
</dbReference>
<evidence type="ECO:0000313" key="3">
    <source>
        <dbReference type="Proteomes" id="UP001595993"/>
    </source>
</evidence>
<organism evidence="2 3">
    <name type="scientific">Streptomyces maoxianensis</name>
    <dbReference type="NCBI Taxonomy" id="1459942"/>
    <lineage>
        <taxon>Bacteria</taxon>
        <taxon>Bacillati</taxon>
        <taxon>Actinomycetota</taxon>
        <taxon>Actinomycetes</taxon>
        <taxon>Kitasatosporales</taxon>
        <taxon>Streptomycetaceae</taxon>
        <taxon>Streptomyces</taxon>
    </lineage>
</organism>
<reference evidence="3" key="1">
    <citation type="journal article" date="2019" name="Int. J. Syst. Evol. Microbiol.">
        <title>The Global Catalogue of Microorganisms (GCM) 10K type strain sequencing project: providing services to taxonomists for standard genome sequencing and annotation.</title>
        <authorList>
            <consortium name="The Broad Institute Genomics Platform"/>
            <consortium name="The Broad Institute Genome Sequencing Center for Infectious Disease"/>
            <person name="Wu L."/>
            <person name="Ma J."/>
        </authorList>
    </citation>
    <scope>NUCLEOTIDE SEQUENCE [LARGE SCALE GENOMIC DNA]</scope>
    <source>
        <strain evidence="3">CGMCC 4.7139</strain>
    </source>
</reference>
<protein>
    <submittedName>
        <fullName evidence="2">Uncharacterized protein</fullName>
    </submittedName>
</protein>
<accession>A0ABV9GEQ8</accession>
<comment type="caution">
    <text evidence="2">The sequence shown here is derived from an EMBL/GenBank/DDBJ whole genome shotgun (WGS) entry which is preliminary data.</text>
</comment>
<evidence type="ECO:0000313" key="2">
    <source>
        <dbReference type="EMBL" id="MFC4611527.1"/>
    </source>
</evidence>
<feature type="region of interest" description="Disordered" evidence="1">
    <location>
        <begin position="155"/>
        <end position="175"/>
    </location>
</feature>
<dbReference type="RefSeq" id="WP_381200766.1">
    <property type="nucleotide sequence ID" value="NZ_JBHSFE010000026.1"/>
</dbReference>
<evidence type="ECO:0000256" key="1">
    <source>
        <dbReference type="SAM" id="MobiDB-lite"/>
    </source>
</evidence>